<dbReference type="GO" id="GO:0004722">
    <property type="term" value="F:protein serine/threonine phosphatase activity"/>
    <property type="evidence" value="ECO:0007669"/>
    <property type="project" value="InterPro"/>
</dbReference>
<feature type="region of interest" description="Disordered" evidence="1">
    <location>
        <begin position="262"/>
        <end position="282"/>
    </location>
</feature>
<dbReference type="RefSeq" id="XP_005763994.1">
    <property type="nucleotide sequence ID" value="XM_005763937.1"/>
</dbReference>
<evidence type="ECO:0000256" key="1">
    <source>
        <dbReference type="SAM" id="MobiDB-lite"/>
    </source>
</evidence>
<dbReference type="AlphaFoldDB" id="A0A0D3IJY0"/>
<accession>A0A0D3IJY0</accession>
<evidence type="ECO:0000259" key="3">
    <source>
        <dbReference type="PROSITE" id="PS51746"/>
    </source>
</evidence>
<dbReference type="eggNOG" id="KOG0698">
    <property type="taxonomic scope" value="Eukaryota"/>
</dbReference>
<dbReference type="PROSITE" id="PS50983">
    <property type="entry name" value="FE_B12_PBP"/>
    <property type="match status" value="1"/>
</dbReference>
<reference evidence="4" key="2">
    <citation type="submission" date="2024-10" db="UniProtKB">
        <authorList>
            <consortium name="EnsemblProtists"/>
        </authorList>
    </citation>
    <scope>IDENTIFICATION</scope>
</reference>
<reference evidence="5" key="1">
    <citation type="journal article" date="2013" name="Nature">
        <title>Pan genome of the phytoplankton Emiliania underpins its global distribution.</title>
        <authorList>
            <person name="Read B.A."/>
            <person name="Kegel J."/>
            <person name="Klute M.J."/>
            <person name="Kuo A."/>
            <person name="Lefebvre S.C."/>
            <person name="Maumus F."/>
            <person name="Mayer C."/>
            <person name="Miller J."/>
            <person name="Monier A."/>
            <person name="Salamov A."/>
            <person name="Young J."/>
            <person name="Aguilar M."/>
            <person name="Claverie J.M."/>
            <person name="Frickenhaus S."/>
            <person name="Gonzalez K."/>
            <person name="Herman E.K."/>
            <person name="Lin Y.C."/>
            <person name="Napier J."/>
            <person name="Ogata H."/>
            <person name="Sarno A.F."/>
            <person name="Shmutz J."/>
            <person name="Schroeder D."/>
            <person name="de Vargas C."/>
            <person name="Verret F."/>
            <person name="von Dassow P."/>
            <person name="Valentin K."/>
            <person name="Van de Peer Y."/>
            <person name="Wheeler G."/>
            <person name="Dacks J.B."/>
            <person name="Delwiche C.F."/>
            <person name="Dyhrman S.T."/>
            <person name="Glockner G."/>
            <person name="John U."/>
            <person name="Richards T."/>
            <person name="Worden A.Z."/>
            <person name="Zhang X."/>
            <person name="Grigoriev I.V."/>
            <person name="Allen A.E."/>
            <person name="Bidle K."/>
            <person name="Borodovsky M."/>
            <person name="Bowler C."/>
            <person name="Brownlee C."/>
            <person name="Cock J.M."/>
            <person name="Elias M."/>
            <person name="Gladyshev V.N."/>
            <person name="Groth M."/>
            <person name="Guda C."/>
            <person name="Hadaegh A."/>
            <person name="Iglesias-Rodriguez M.D."/>
            <person name="Jenkins J."/>
            <person name="Jones B.M."/>
            <person name="Lawson T."/>
            <person name="Leese F."/>
            <person name="Lindquist E."/>
            <person name="Lobanov A."/>
            <person name="Lomsadze A."/>
            <person name="Malik S.B."/>
            <person name="Marsh M.E."/>
            <person name="Mackinder L."/>
            <person name="Mock T."/>
            <person name="Mueller-Roeber B."/>
            <person name="Pagarete A."/>
            <person name="Parker M."/>
            <person name="Probert I."/>
            <person name="Quesneville H."/>
            <person name="Raines C."/>
            <person name="Rensing S.A."/>
            <person name="Riano-Pachon D.M."/>
            <person name="Richier S."/>
            <person name="Rokitta S."/>
            <person name="Shiraiwa Y."/>
            <person name="Soanes D.M."/>
            <person name="van der Giezen M."/>
            <person name="Wahlund T.M."/>
            <person name="Williams B."/>
            <person name="Wilson W."/>
            <person name="Wolfe G."/>
            <person name="Wurch L.L."/>
        </authorList>
    </citation>
    <scope>NUCLEOTIDE SEQUENCE</scope>
</reference>
<evidence type="ECO:0000313" key="5">
    <source>
        <dbReference type="Proteomes" id="UP000013827"/>
    </source>
</evidence>
<dbReference type="InterPro" id="IPR001932">
    <property type="entry name" value="PPM-type_phosphatase-like_dom"/>
</dbReference>
<dbReference type="InterPro" id="IPR002491">
    <property type="entry name" value="ABC_transptr_periplasmic_BD"/>
</dbReference>
<evidence type="ECO:0008006" key="6">
    <source>
        <dbReference type="Google" id="ProtNLM"/>
    </source>
</evidence>
<feature type="domain" description="Fe/B12 periplasmic-binding" evidence="2">
    <location>
        <begin position="445"/>
        <end position="708"/>
    </location>
</feature>
<proteinExistence type="predicted"/>
<dbReference type="Pfam" id="PF00481">
    <property type="entry name" value="PP2C"/>
    <property type="match status" value="1"/>
</dbReference>
<dbReference type="PROSITE" id="PS51746">
    <property type="entry name" value="PPM_2"/>
    <property type="match status" value="1"/>
</dbReference>
<feature type="domain" description="PPM-type phosphatase" evidence="3">
    <location>
        <begin position="1"/>
        <end position="259"/>
    </location>
</feature>
<dbReference type="SUPFAM" id="SSF81606">
    <property type="entry name" value="PP2C-like"/>
    <property type="match status" value="1"/>
</dbReference>
<dbReference type="PANTHER" id="PTHR47992">
    <property type="entry name" value="PROTEIN PHOSPHATASE"/>
    <property type="match status" value="1"/>
</dbReference>
<keyword evidence="5" id="KW-1185">Reference proteome</keyword>
<dbReference type="InterPro" id="IPR015655">
    <property type="entry name" value="PP2C"/>
</dbReference>
<dbReference type="Proteomes" id="UP000013827">
    <property type="component" value="Unassembled WGS sequence"/>
</dbReference>
<feature type="region of interest" description="Disordered" evidence="1">
    <location>
        <begin position="296"/>
        <end position="339"/>
    </location>
</feature>
<evidence type="ECO:0000313" key="4">
    <source>
        <dbReference type="EnsemblProtists" id="EOD11565"/>
    </source>
</evidence>
<dbReference type="PaxDb" id="2903-EOD11565"/>
<name>A0A0D3IJY0_EMIH1</name>
<dbReference type="HOGENOM" id="CLU_390013_0_0_1"/>
<dbReference type="STRING" id="2903.R1DAL2"/>
<dbReference type="Gene3D" id="3.60.40.10">
    <property type="entry name" value="PPM-type phosphatase domain"/>
    <property type="match status" value="1"/>
</dbReference>
<dbReference type="Gene3D" id="3.40.50.1980">
    <property type="entry name" value="Nitrogenase molybdenum iron protein domain"/>
    <property type="match status" value="2"/>
</dbReference>
<protein>
    <recommendedName>
        <fullName evidence="6">PPM-type phosphatase domain-containing protein</fullName>
    </recommendedName>
</protein>
<dbReference type="EnsemblProtists" id="EOD11565">
    <property type="protein sequence ID" value="EOD11565"/>
    <property type="gene ID" value="EMIHUDRAFT_214389"/>
</dbReference>
<feature type="compositionally biased region" description="Basic residues" evidence="1">
    <location>
        <begin position="266"/>
        <end position="278"/>
    </location>
</feature>
<sequence length="708" mass="73901">MAAPAIHQRSCKGEDRAMHLTALVGGETVCLLAVADGHGGPEAAQLCEDTLLQTIVKEAGAADAASLQAACSRAFATVHAAVCERESADAGACVTVVAINEGRGEVTCAHVGDSSALLVEESGHRPLTAEHRLSNSPEEQARVVACGARLAKARSDDGYFGVGPIRAWPGGLAVCRTVGDADCAYVDPTPVVCTLAFERPGGAKVIACSDGVWDALSEERVAKHVRAAATPADAAVKVVRAAIRARGLRDDTTSVVAWAGEPSWGSRRRSPKPRRGSSRHLASLLSSSLASSPCAALGMEGAPPSVEAGNHASDCSESPTPPASDIGSIDYSPSHGAPHLPPAASASALDGFTLLTVDTSAPGVASPLEAGAAESLESGASSREQAGPHAAACSCVTAAIEQPKCKRIEHPFIMLSQFALAASGAFPVTYTNCGVEKTLQTTPEKVVTMNQGSLKFMLSMGLQDRIVGTRGVTSVLDPIWPKYKDAYNSVPVMSGADGKSYPSDAEVLAANADYIFADWSSAFSEYAWNNDTLRQWASVGECGGRDRELVPPQLHDKGIGTFLSAVSCEDKTLRAPPIPDTLYDTIKTMGEIFNVPTVASQLVKEIEADFVIAQQTLQKAAGHSLTAVWLDCISCCDQEPELSVFVGSGGGAPQMIMKEAGFTNLFKDRENSWACVTVADIIKAEPDVMIVVEAGFDPALDKIGARVF</sequence>
<dbReference type="InterPro" id="IPR036457">
    <property type="entry name" value="PPM-type-like_dom_sf"/>
</dbReference>
<organism evidence="4 5">
    <name type="scientific">Emiliania huxleyi (strain CCMP1516)</name>
    <dbReference type="NCBI Taxonomy" id="280463"/>
    <lineage>
        <taxon>Eukaryota</taxon>
        <taxon>Haptista</taxon>
        <taxon>Haptophyta</taxon>
        <taxon>Prymnesiophyceae</taxon>
        <taxon>Isochrysidales</taxon>
        <taxon>Noelaerhabdaceae</taxon>
        <taxon>Emiliania</taxon>
    </lineage>
</organism>
<dbReference type="SMART" id="SM00332">
    <property type="entry name" value="PP2Cc"/>
    <property type="match status" value="1"/>
</dbReference>
<dbReference type="SUPFAM" id="SSF53807">
    <property type="entry name" value="Helical backbone' metal receptor"/>
    <property type="match status" value="1"/>
</dbReference>
<evidence type="ECO:0000259" key="2">
    <source>
        <dbReference type="PROSITE" id="PS50983"/>
    </source>
</evidence>
<dbReference type="KEGG" id="ehx:EMIHUDRAFT_214389"/>
<dbReference type="GeneID" id="17257804"/>
<dbReference type="CDD" id="cd00143">
    <property type="entry name" value="PP2Cc"/>
    <property type="match status" value="1"/>
</dbReference>